<sequence>MLRDGVGLIAVVVFVGCAVVPVRRLRRGRALRRRAAVVLKDTGAERSAWGPGAGLWQWCAARVVAGEAGRRWRLGRRCEVGAEVWCLPAGVALGVLGWSVLPVVASVAALFVVRRWLVARGRQRAADRRAAAVIGFCAAVAGELRAGRQPHRALVTAGASGLGDAGPTVVAAAQYGGDVPGALREAARQPGAEGLTGAAACWQGAVEGGAGLALGLERIAAGLAARRDQGEELQAQLAGPRATALVLALLPVGGLLMGGALGADPLGVLLHTPAGWGCLAVGGLLEWGGVAWTVRIVADAAGVRR</sequence>
<evidence type="ECO:0000259" key="7">
    <source>
        <dbReference type="Pfam" id="PF00482"/>
    </source>
</evidence>
<accession>A0ABP6EYI0</accession>
<feature type="transmembrane region" description="Helical" evidence="6">
    <location>
        <begin position="6"/>
        <end position="25"/>
    </location>
</feature>
<organism evidence="8 9">
    <name type="scientific">Streptomyces lunalinharesii</name>
    <dbReference type="NCBI Taxonomy" id="333384"/>
    <lineage>
        <taxon>Bacteria</taxon>
        <taxon>Bacillati</taxon>
        <taxon>Actinomycetota</taxon>
        <taxon>Actinomycetes</taxon>
        <taxon>Kitasatosporales</taxon>
        <taxon>Streptomycetaceae</taxon>
        <taxon>Streptomyces</taxon>
    </lineage>
</organism>
<comment type="subcellular location">
    <subcellularLocation>
        <location evidence="1">Cell membrane</location>
        <topology evidence="1">Multi-pass membrane protein</topology>
    </subcellularLocation>
</comment>
<name>A0ABP6EYI0_9ACTN</name>
<evidence type="ECO:0000313" key="9">
    <source>
        <dbReference type="Proteomes" id="UP001500994"/>
    </source>
</evidence>
<dbReference type="PANTHER" id="PTHR35007">
    <property type="entry name" value="INTEGRAL MEMBRANE PROTEIN-RELATED"/>
    <property type="match status" value="1"/>
</dbReference>
<evidence type="ECO:0000256" key="5">
    <source>
        <dbReference type="ARBA" id="ARBA00023136"/>
    </source>
</evidence>
<dbReference type="EMBL" id="BAAARK010000021">
    <property type="protein sequence ID" value="GAA2676985.1"/>
    <property type="molecule type" value="Genomic_DNA"/>
</dbReference>
<evidence type="ECO:0000256" key="6">
    <source>
        <dbReference type="SAM" id="Phobius"/>
    </source>
</evidence>
<evidence type="ECO:0000256" key="2">
    <source>
        <dbReference type="ARBA" id="ARBA00022475"/>
    </source>
</evidence>
<reference evidence="9" key="1">
    <citation type="journal article" date="2019" name="Int. J. Syst. Evol. Microbiol.">
        <title>The Global Catalogue of Microorganisms (GCM) 10K type strain sequencing project: providing services to taxonomists for standard genome sequencing and annotation.</title>
        <authorList>
            <consortium name="The Broad Institute Genomics Platform"/>
            <consortium name="The Broad Institute Genome Sequencing Center for Infectious Disease"/>
            <person name="Wu L."/>
            <person name="Ma J."/>
        </authorList>
    </citation>
    <scope>NUCLEOTIDE SEQUENCE [LARGE SCALE GENOMIC DNA]</scope>
    <source>
        <strain evidence="9">JCM 16374</strain>
    </source>
</reference>
<keyword evidence="9" id="KW-1185">Reference proteome</keyword>
<dbReference type="PROSITE" id="PS51257">
    <property type="entry name" value="PROKAR_LIPOPROTEIN"/>
    <property type="match status" value="1"/>
</dbReference>
<feature type="transmembrane region" description="Helical" evidence="6">
    <location>
        <begin position="274"/>
        <end position="298"/>
    </location>
</feature>
<comment type="caution">
    <text evidence="8">The sequence shown here is derived from an EMBL/GenBank/DDBJ whole genome shotgun (WGS) entry which is preliminary data.</text>
</comment>
<dbReference type="Proteomes" id="UP001500994">
    <property type="component" value="Unassembled WGS sequence"/>
</dbReference>
<evidence type="ECO:0000256" key="3">
    <source>
        <dbReference type="ARBA" id="ARBA00022692"/>
    </source>
</evidence>
<dbReference type="Pfam" id="PF00482">
    <property type="entry name" value="T2SSF"/>
    <property type="match status" value="1"/>
</dbReference>
<gene>
    <name evidence="8" type="ORF">GCM10009864_55620</name>
</gene>
<evidence type="ECO:0000256" key="1">
    <source>
        <dbReference type="ARBA" id="ARBA00004651"/>
    </source>
</evidence>
<evidence type="ECO:0000313" key="8">
    <source>
        <dbReference type="EMBL" id="GAA2676985.1"/>
    </source>
</evidence>
<feature type="transmembrane region" description="Helical" evidence="6">
    <location>
        <begin position="242"/>
        <end position="262"/>
    </location>
</feature>
<proteinExistence type="predicted"/>
<keyword evidence="2" id="KW-1003">Cell membrane</keyword>
<evidence type="ECO:0000256" key="4">
    <source>
        <dbReference type="ARBA" id="ARBA00022989"/>
    </source>
</evidence>
<keyword evidence="5 6" id="KW-0472">Membrane</keyword>
<protein>
    <recommendedName>
        <fullName evidence="7">Type II secretion system protein GspF domain-containing protein</fullName>
    </recommendedName>
</protein>
<keyword evidence="3 6" id="KW-0812">Transmembrane</keyword>
<dbReference type="PANTHER" id="PTHR35007:SF4">
    <property type="entry name" value="CONSERVED TRANSMEMBRANE PROTEIN-RELATED"/>
    <property type="match status" value="1"/>
</dbReference>
<keyword evidence="4 6" id="KW-1133">Transmembrane helix</keyword>
<dbReference type="InterPro" id="IPR018076">
    <property type="entry name" value="T2SS_GspF_dom"/>
</dbReference>
<feature type="domain" description="Type II secretion system protein GspF" evidence="7">
    <location>
        <begin position="136"/>
        <end position="257"/>
    </location>
</feature>